<dbReference type="Proteomes" id="UP000184476">
    <property type="component" value="Unassembled WGS sequence"/>
</dbReference>
<feature type="transmembrane region" description="Helical" evidence="6">
    <location>
        <begin position="16"/>
        <end position="40"/>
    </location>
</feature>
<dbReference type="InterPro" id="IPR051791">
    <property type="entry name" value="Pra-immunoreactive"/>
</dbReference>
<dbReference type="AlphaFoldDB" id="A0A1M4ZRF0"/>
<organism evidence="8 9">
    <name type="scientific">Seinonella peptonophila</name>
    <dbReference type="NCBI Taxonomy" id="112248"/>
    <lineage>
        <taxon>Bacteria</taxon>
        <taxon>Bacillati</taxon>
        <taxon>Bacillota</taxon>
        <taxon>Bacilli</taxon>
        <taxon>Bacillales</taxon>
        <taxon>Thermoactinomycetaceae</taxon>
        <taxon>Seinonella</taxon>
    </lineage>
</organism>
<dbReference type="Pfam" id="PF06271">
    <property type="entry name" value="RDD"/>
    <property type="match status" value="1"/>
</dbReference>
<feature type="transmembrane region" description="Helical" evidence="6">
    <location>
        <begin position="99"/>
        <end position="122"/>
    </location>
</feature>
<evidence type="ECO:0000256" key="5">
    <source>
        <dbReference type="ARBA" id="ARBA00023136"/>
    </source>
</evidence>
<keyword evidence="9" id="KW-1185">Reference proteome</keyword>
<evidence type="ECO:0000259" key="7">
    <source>
        <dbReference type="Pfam" id="PF06271"/>
    </source>
</evidence>
<dbReference type="OrthoDB" id="1450430at2"/>
<dbReference type="InterPro" id="IPR010432">
    <property type="entry name" value="RDD"/>
</dbReference>
<evidence type="ECO:0000313" key="9">
    <source>
        <dbReference type="Proteomes" id="UP000184476"/>
    </source>
</evidence>
<evidence type="ECO:0000256" key="6">
    <source>
        <dbReference type="SAM" id="Phobius"/>
    </source>
</evidence>
<sequence length="178" mass="20931">MLIKQIQSLATLKKRIFAYILDFLIILPYCILLYFINLLLDFPLTSFFSHSAIFAQLVGFACITLPVSIYFFICDYKLNGTLGKKRVHIQIVDINHRKLGAYQVFVRTFFKFLPWEISHFVIWRFQLPTILPNWFLDLVLSLVYVMIIGNLILVLKTKQKQTIHDILAHTQVVEIEQH</sequence>
<keyword evidence="4 6" id="KW-1133">Transmembrane helix</keyword>
<keyword evidence="2" id="KW-1003">Cell membrane</keyword>
<comment type="subcellular location">
    <subcellularLocation>
        <location evidence="1">Cell membrane</location>
        <topology evidence="1">Multi-pass membrane protein</topology>
    </subcellularLocation>
</comment>
<reference evidence="8 9" key="1">
    <citation type="submission" date="2016-11" db="EMBL/GenBank/DDBJ databases">
        <authorList>
            <person name="Jaros S."/>
            <person name="Januszkiewicz K."/>
            <person name="Wedrychowicz H."/>
        </authorList>
    </citation>
    <scope>NUCLEOTIDE SEQUENCE [LARGE SCALE GENOMIC DNA]</scope>
    <source>
        <strain evidence="8 9">DSM 44666</strain>
    </source>
</reference>
<accession>A0A1M4ZRF0</accession>
<dbReference type="PANTHER" id="PTHR36115">
    <property type="entry name" value="PROLINE-RICH ANTIGEN HOMOLOG-RELATED"/>
    <property type="match status" value="1"/>
</dbReference>
<keyword evidence="3 6" id="KW-0812">Transmembrane</keyword>
<keyword evidence="5 6" id="KW-0472">Membrane</keyword>
<dbReference type="EMBL" id="FQVL01000010">
    <property type="protein sequence ID" value="SHF20146.1"/>
    <property type="molecule type" value="Genomic_DNA"/>
</dbReference>
<dbReference type="PANTHER" id="PTHR36115:SF4">
    <property type="entry name" value="MEMBRANE PROTEIN"/>
    <property type="match status" value="1"/>
</dbReference>
<proteinExistence type="predicted"/>
<evidence type="ECO:0000256" key="4">
    <source>
        <dbReference type="ARBA" id="ARBA00022989"/>
    </source>
</evidence>
<feature type="transmembrane region" description="Helical" evidence="6">
    <location>
        <begin position="134"/>
        <end position="155"/>
    </location>
</feature>
<feature type="domain" description="RDD" evidence="7">
    <location>
        <begin position="10"/>
        <end position="168"/>
    </location>
</feature>
<feature type="transmembrane region" description="Helical" evidence="6">
    <location>
        <begin position="52"/>
        <end position="78"/>
    </location>
</feature>
<gene>
    <name evidence="8" type="ORF">SAMN05444392_11051</name>
</gene>
<protein>
    <submittedName>
        <fullName evidence="8">RDD family protein</fullName>
    </submittedName>
</protein>
<evidence type="ECO:0000256" key="3">
    <source>
        <dbReference type="ARBA" id="ARBA00022692"/>
    </source>
</evidence>
<dbReference type="GO" id="GO:0005886">
    <property type="term" value="C:plasma membrane"/>
    <property type="evidence" value="ECO:0007669"/>
    <property type="project" value="UniProtKB-SubCell"/>
</dbReference>
<dbReference type="STRING" id="112248.SAMN05444392_11051"/>
<evidence type="ECO:0000256" key="2">
    <source>
        <dbReference type="ARBA" id="ARBA00022475"/>
    </source>
</evidence>
<evidence type="ECO:0000256" key="1">
    <source>
        <dbReference type="ARBA" id="ARBA00004651"/>
    </source>
</evidence>
<name>A0A1M4ZRF0_9BACL</name>
<dbReference type="RefSeq" id="WP_073155972.1">
    <property type="nucleotide sequence ID" value="NZ_FQVL01000010.1"/>
</dbReference>
<evidence type="ECO:0000313" key="8">
    <source>
        <dbReference type="EMBL" id="SHF20146.1"/>
    </source>
</evidence>